<organism evidence="1 2">
    <name type="scientific">Azospirillum lipoferum (strain 4B)</name>
    <dbReference type="NCBI Taxonomy" id="862719"/>
    <lineage>
        <taxon>Bacteria</taxon>
        <taxon>Pseudomonadati</taxon>
        <taxon>Pseudomonadota</taxon>
        <taxon>Alphaproteobacteria</taxon>
        <taxon>Rhodospirillales</taxon>
        <taxon>Azospirillaceae</taxon>
        <taxon>Azospirillum</taxon>
    </lineage>
</organism>
<dbReference type="OrthoDB" id="7305229at2"/>
<keyword evidence="2" id="KW-1185">Reference proteome</keyword>
<sequence>MLDKGHSQEHVNACFADLLILLHDAEDAGRAHAMTEGADEALHFVLEDRLAWRQLGVAIHGVEMIHDANAYGTPAFSAAWENTRAAFARHGIDLPADYLSDVGGFRSAANCIRRSQEPGEDPEDPIFKKAA</sequence>
<dbReference type="AlphaFoldDB" id="G7ZC84"/>
<dbReference type="EMBL" id="FQ311869">
    <property type="protein sequence ID" value="CBS89189.1"/>
    <property type="molecule type" value="Genomic_DNA"/>
</dbReference>
<dbReference type="HOGENOM" id="CLU_1923259_0_0_5"/>
<accession>G7ZC84</accession>
<dbReference type="KEGG" id="ali:AZOLI_p11014"/>
<reference evidence="2" key="1">
    <citation type="journal article" date="2011" name="PLoS Genet.">
        <title>Azospirillum genomes reveal transition of bacteria from aquatic to terrestrial environments.</title>
        <authorList>
            <person name="Wisniewski-Dye F."/>
            <person name="Borziak K."/>
            <person name="Khalsa-Moyers G."/>
            <person name="Alexandre G."/>
            <person name="Sukharnikov L.O."/>
            <person name="Wuichet K."/>
            <person name="Hurst G.B."/>
            <person name="McDonald W.H."/>
            <person name="Robertson J.S."/>
            <person name="Barbe V."/>
            <person name="Calteau A."/>
            <person name="Rouy Z."/>
            <person name="Mangenot S."/>
            <person name="Prigent-Combaret C."/>
            <person name="Normand P."/>
            <person name="Boyer M."/>
            <person name="Siguier P."/>
            <person name="Dessaux Y."/>
            <person name="Elmerich C."/>
            <person name="Condemine G."/>
            <person name="Krishnen G."/>
            <person name="Kennedy I."/>
            <person name="Paterson A.H."/>
            <person name="Gonzalez V."/>
            <person name="Mavingui P."/>
            <person name="Zhulin I.B."/>
        </authorList>
    </citation>
    <scope>NUCLEOTIDE SEQUENCE [LARGE SCALE GENOMIC DNA]</scope>
    <source>
        <strain evidence="2">4B</strain>
    </source>
</reference>
<keyword evidence="1" id="KW-0614">Plasmid</keyword>
<evidence type="ECO:0000313" key="1">
    <source>
        <dbReference type="EMBL" id="CBS89189.1"/>
    </source>
</evidence>
<evidence type="ECO:0000313" key="2">
    <source>
        <dbReference type="Proteomes" id="UP000005667"/>
    </source>
</evidence>
<proteinExistence type="predicted"/>
<name>G7ZC84_AZOL4</name>
<geneLocation type="plasmid" evidence="1 2">
    <name>AZO_p1</name>
</geneLocation>
<protein>
    <submittedName>
        <fullName evidence="1">Uncharacterized protein</fullName>
    </submittedName>
</protein>
<gene>
    <name evidence="1" type="ordered locus">AZOLI_p11014</name>
</gene>
<dbReference type="Proteomes" id="UP000005667">
    <property type="component" value="Plasmid AZO_p1"/>
</dbReference>